<evidence type="ECO:0000313" key="5">
    <source>
        <dbReference type="EMBL" id="KAK5582968.1"/>
    </source>
</evidence>
<dbReference type="AlphaFoldDB" id="A0AAN7U6A0"/>
<feature type="domain" description="Ras-GAP" evidence="4">
    <location>
        <begin position="562"/>
        <end position="756"/>
    </location>
</feature>
<feature type="region of interest" description="Disordered" evidence="2">
    <location>
        <begin position="824"/>
        <end position="843"/>
    </location>
</feature>
<comment type="caution">
    <text evidence="5">The sequence shown here is derived from an EMBL/GenBank/DDBJ whole genome shotgun (WGS) entry which is preliminary data.</text>
</comment>
<dbReference type="PROSITE" id="PS00509">
    <property type="entry name" value="RAS_GTPASE_ACTIV_1"/>
    <property type="match status" value="1"/>
</dbReference>
<feature type="region of interest" description="Disordered" evidence="2">
    <location>
        <begin position="41"/>
        <end position="64"/>
    </location>
</feature>
<dbReference type="PANTHER" id="PTHR10194">
    <property type="entry name" value="RAS GTPASE-ACTIVATING PROTEINS"/>
    <property type="match status" value="1"/>
</dbReference>
<dbReference type="Pfam" id="PF00616">
    <property type="entry name" value="RasGAP"/>
    <property type="match status" value="1"/>
</dbReference>
<feature type="compositionally biased region" description="Low complexity" evidence="2">
    <location>
        <begin position="41"/>
        <end position="59"/>
    </location>
</feature>
<dbReference type="CDD" id="cd00030">
    <property type="entry name" value="C2"/>
    <property type="match status" value="1"/>
</dbReference>
<feature type="compositionally biased region" description="Polar residues" evidence="2">
    <location>
        <begin position="413"/>
        <end position="431"/>
    </location>
</feature>
<gene>
    <name evidence="5" type="ORF">RB653_004558</name>
</gene>
<dbReference type="Gene3D" id="1.10.506.10">
    <property type="entry name" value="GTPase Activation - p120gap, domain 1"/>
    <property type="match status" value="2"/>
</dbReference>
<dbReference type="InterPro" id="IPR008936">
    <property type="entry name" value="Rho_GTPase_activation_prot"/>
</dbReference>
<dbReference type="GO" id="GO:0005096">
    <property type="term" value="F:GTPase activator activity"/>
    <property type="evidence" value="ECO:0007669"/>
    <property type="project" value="UniProtKB-KW"/>
</dbReference>
<proteinExistence type="predicted"/>
<evidence type="ECO:0000259" key="4">
    <source>
        <dbReference type="PROSITE" id="PS50018"/>
    </source>
</evidence>
<protein>
    <submittedName>
        <fullName evidence="5">Uncharacterized protein</fullName>
    </submittedName>
</protein>
<dbReference type="EMBL" id="JAVFKY010000001">
    <property type="protein sequence ID" value="KAK5582968.1"/>
    <property type="molecule type" value="Genomic_DNA"/>
</dbReference>
<feature type="domain" description="C2" evidence="3">
    <location>
        <begin position="64"/>
        <end position="215"/>
    </location>
</feature>
<dbReference type="PROSITE" id="PS50018">
    <property type="entry name" value="RAS_GTPASE_ACTIV_2"/>
    <property type="match status" value="1"/>
</dbReference>
<dbReference type="SMART" id="SM00239">
    <property type="entry name" value="C2"/>
    <property type="match status" value="1"/>
</dbReference>
<dbReference type="SMART" id="SM00323">
    <property type="entry name" value="RasGAP"/>
    <property type="match status" value="1"/>
</dbReference>
<sequence length="864" mass="96750">MIDSSTANEDTINGKLENIEIKNDIIIEQQQIQSKTSIPLLNIKDGNSKNNDSNSNNNIELGSRKSLMTPSVTYESLIKQQKTKDCNLTVKVFEARNLIEARLRKREMVKNGKSFKRAQNLLTEISSPNLMTFSDTTDPYCMVQLEKQKHRTRTIPKKLNPFWCEEFQLEINDPSSAKLVLSVMDEKKYSNDEHIGKLVIPINTLKDQKERELWFPLTQPNSSKKVPQIQILFNFKPISLTDPSQPGHIQWKVLFGRNLSHSLATPFPSMSAASMGGSTSTENISNVYSNTTPFINWSVRSKKGDIVIDEEGIAWQDALTNGITRELKDSIECITFTLWRYEPKTFSNDDGDLSGLKSPRGTNSNGGSGSGFIPSTPPPSSKSSNIDTISATATTTATTTPISSPKTSDSKTRSSSNASTNTPQTTPKSTGTSGGLPPPETINLSSSINSTSSLISNGSVSVNNAESSSHIINPNPLKDGYEQYFIGQGIVFASHIDIEKPNDQWLCLYPKQTLENKFGDIRLKLKYSEEVVLPLQSYQPLLELLQQENLYTITLLGKVTKHREAVSNNLIRVFEKTGKCLYLLKSLTDHEIDSTNNPDIIFRGNSLATKSVDLFMKLIGIPYLSQTIGPLIKKIYSSKKSCEIDPTKLEKGEDIKKNCKNLLSWVKKMTTAILSSINNCPGPLREVFKSIQDKVVQRYPKDEITRYTAVSGFIFLRFFCPAILAPKLFDLMPDHPGIKTTRSLILIAKTLQNLANQVEFGEYKEDFMKDMNRFVIDNMDNMKSFINTLSTVPSDCPPGALQSPIILEKELACLYRHLIKQRHDMTQEMESTESEPKTQQEKDSFEKLIKILNSLDEDVQVASN</sequence>
<dbReference type="InterPro" id="IPR035892">
    <property type="entry name" value="C2_domain_sf"/>
</dbReference>
<dbReference type="InterPro" id="IPR039360">
    <property type="entry name" value="Ras_GTPase"/>
</dbReference>
<dbReference type="Gene3D" id="2.60.40.150">
    <property type="entry name" value="C2 domain"/>
    <property type="match status" value="1"/>
</dbReference>
<feature type="compositionally biased region" description="Low complexity" evidence="2">
    <location>
        <begin position="381"/>
        <end position="407"/>
    </location>
</feature>
<feature type="compositionally biased region" description="Basic and acidic residues" evidence="2">
    <location>
        <begin position="834"/>
        <end position="843"/>
    </location>
</feature>
<evidence type="ECO:0000313" key="6">
    <source>
        <dbReference type="Proteomes" id="UP001344447"/>
    </source>
</evidence>
<keyword evidence="1" id="KW-0343">GTPase activation</keyword>
<dbReference type="PROSITE" id="PS50004">
    <property type="entry name" value="C2"/>
    <property type="match status" value="1"/>
</dbReference>
<feature type="region of interest" description="Disordered" evidence="2">
    <location>
        <begin position="348"/>
        <end position="447"/>
    </location>
</feature>
<name>A0AAN7U6A0_9MYCE</name>
<dbReference type="InterPro" id="IPR023152">
    <property type="entry name" value="RasGAP_CS"/>
</dbReference>
<reference evidence="5 6" key="1">
    <citation type="submission" date="2023-11" db="EMBL/GenBank/DDBJ databases">
        <title>Dfirmibasis_genome.</title>
        <authorList>
            <person name="Edelbroek B."/>
            <person name="Kjellin J."/>
            <person name="Jerlstrom-Hultqvist J."/>
            <person name="Soderbom F."/>
        </authorList>
    </citation>
    <scope>NUCLEOTIDE SEQUENCE [LARGE SCALE GENOMIC DNA]</scope>
    <source>
        <strain evidence="5 6">TNS-C-14</strain>
    </source>
</reference>
<organism evidence="5 6">
    <name type="scientific">Dictyostelium firmibasis</name>
    <dbReference type="NCBI Taxonomy" id="79012"/>
    <lineage>
        <taxon>Eukaryota</taxon>
        <taxon>Amoebozoa</taxon>
        <taxon>Evosea</taxon>
        <taxon>Eumycetozoa</taxon>
        <taxon>Dictyostelia</taxon>
        <taxon>Dictyosteliales</taxon>
        <taxon>Dictyosteliaceae</taxon>
        <taxon>Dictyostelium</taxon>
    </lineage>
</organism>
<dbReference type="SUPFAM" id="SSF48350">
    <property type="entry name" value="GTPase activation domain, GAP"/>
    <property type="match status" value="1"/>
</dbReference>
<keyword evidence="6" id="KW-1185">Reference proteome</keyword>
<accession>A0AAN7U6A0</accession>
<evidence type="ECO:0000259" key="3">
    <source>
        <dbReference type="PROSITE" id="PS50004"/>
    </source>
</evidence>
<dbReference type="InterPro" id="IPR001936">
    <property type="entry name" value="RasGAP_dom"/>
</dbReference>
<dbReference type="InterPro" id="IPR000008">
    <property type="entry name" value="C2_dom"/>
</dbReference>
<dbReference type="CDD" id="cd05128">
    <property type="entry name" value="RasGAP_GAP1_like"/>
    <property type="match status" value="1"/>
</dbReference>
<dbReference type="PANTHER" id="PTHR10194:SF60">
    <property type="entry name" value="RAS GTPASE-ACTIVATING PROTEIN RASKOL"/>
    <property type="match status" value="1"/>
</dbReference>
<dbReference type="Proteomes" id="UP001344447">
    <property type="component" value="Unassembled WGS sequence"/>
</dbReference>
<dbReference type="Pfam" id="PF00168">
    <property type="entry name" value="C2"/>
    <property type="match status" value="1"/>
</dbReference>
<dbReference type="SUPFAM" id="SSF49562">
    <property type="entry name" value="C2 domain (Calcium/lipid-binding domain, CaLB)"/>
    <property type="match status" value="1"/>
</dbReference>
<evidence type="ECO:0000256" key="1">
    <source>
        <dbReference type="ARBA" id="ARBA00022468"/>
    </source>
</evidence>
<evidence type="ECO:0000256" key="2">
    <source>
        <dbReference type="SAM" id="MobiDB-lite"/>
    </source>
</evidence>